<sequence>MQVFAIRPEPGLSSTIAAGAARGLPIAGYPLSAVGPSGWTLPDLKSVDALLVGSANAIRFGGEKLESLLHLPVLAVGEATANAAKDAGFSVAKTGTGGLQSLIDSLAATYRNLLRLAGEDHVPIELPDDVNLITRVVYRVQDSYITEEFASRLVNGAVVLLHSAGAAAHFASECDRLGLERERIALAAIGPRVLGMVGSGWRDVRAAANPSDAELLALAQDMCQ</sequence>
<gene>
    <name evidence="2" type="ORF">VRS74_05320</name>
</gene>
<reference evidence="2 3" key="1">
    <citation type="submission" date="2024-01" db="EMBL/GenBank/DDBJ databases">
        <title>The genome sequence of Erythrobacteraceae sp. strain 1XM1-14.</title>
        <authorList>
            <person name="Liu Y."/>
        </authorList>
    </citation>
    <scope>NUCLEOTIDE SEQUENCE [LARGE SCALE GENOMIC DNA]</scope>
    <source>
        <strain evidence="2 3">1XM1-14</strain>
    </source>
</reference>
<proteinExistence type="predicted"/>
<dbReference type="Pfam" id="PF02602">
    <property type="entry name" value="HEM4"/>
    <property type="match status" value="1"/>
</dbReference>
<dbReference type="RefSeq" id="WP_354144212.1">
    <property type="nucleotide sequence ID" value="NZ_JAZDQV010000004.1"/>
</dbReference>
<dbReference type="EMBL" id="JAZDQV010000004">
    <property type="protein sequence ID" value="MEE1877103.1"/>
    <property type="molecule type" value="Genomic_DNA"/>
</dbReference>
<protein>
    <submittedName>
        <fullName evidence="2">Uroporphyrinogen-III synthase</fullName>
        <ecNumber evidence="2">4.2.1.75</ecNumber>
    </submittedName>
</protein>
<comment type="caution">
    <text evidence="2">The sequence shown here is derived from an EMBL/GenBank/DDBJ whole genome shotgun (WGS) entry which is preliminary data.</text>
</comment>
<dbReference type="CDD" id="cd06578">
    <property type="entry name" value="HemD"/>
    <property type="match status" value="1"/>
</dbReference>
<dbReference type="SUPFAM" id="SSF69618">
    <property type="entry name" value="HemD-like"/>
    <property type="match status" value="1"/>
</dbReference>
<feature type="domain" description="Tetrapyrrole biosynthesis uroporphyrinogen III synthase" evidence="1">
    <location>
        <begin position="40"/>
        <end position="216"/>
    </location>
</feature>
<evidence type="ECO:0000259" key="1">
    <source>
        <dbReference type="Pfam" id="PF02602"/>
    </source>
</evidence>
<keyword evidence="3" id="KW-1185">Reference proteome</keyword>
<dbReference type="Gene3D" id="3.40.50.10090">
    <property type="match status" value="1"/>
</dbReference>
<dbReference type="EC" id="4.2.1.75" evidence="2"/>
<organism evidence="2 3">
    <name type="scientific">Altererythrobacter litoralis</name>
    <dbReference type="NCBI Taxonomy" id="3113904"/>
    <lineage>
        <taxon>Bacteria</taxon>
        <taxon>Pseudomonadati</taxon>
        <taxon>Pseudomonadota</taxon>
        <taxon>Alphaproteobacteria</taxon>
        <taxon>Sphingomonadales</taxon>
        <taxon>Erythrobacteraceae</taxon>
        <taxon>Altererythrobacter</taxon>
    </lineage>
</organism>
<evidence type="ECO:0000313" key="3">
    <source>
        <dbReference type="Proteomes" id="UP001343492"/>
    </source>
</evidence>
<dbReference type="GO" id="GO:0004852">
    <property type="term" value="F:uroporphyrinogen-III synthase activity"/>
    <property type="evidence" value="ECO:0007669"/>
    <property type="project" value="UniProtKB-EC"/>
</dbReference>
<dbReference type="InterPro" id="IPR003754">
    <property type="entry name" value="4pyrrol_synth_uPrphyn_synth"/>
</dbReference>
<name>A0ABU7GE29_9SPHN</name>
<keyword evidence="2" id="KW-0456">Lyase</keyword>
<accession>A0ABU7GE29</accession>
<evidence type="ECO:0000313" key="2">
    <source>
        <dbReference type="EMBL" id="MEE1877103.1"/>
    </source>
</evidence>
<dbReference type="Proteomes" id="UP001343492">
    <property type="component" value="Unassembled WGS sequence"/>
</dbReference>
<dbReference type="InterPro" id="IPR036108">
    <property type="entry name" value="4pyrrol_syn_uPrphyn_synt_sf"/>
</dbReference>